<name>W4FEG4_APHAT</name>
<evidence type="ECO:0000256" key="3">
    <source>
        <dbReference type="ARBA" id="ARBA00023026"/>
    </source>
</evidence>
<dbReference type="GeneID" id="20820084"/>
<dbReference type="InterPro" id="IPR009003">
    <property type="entry name" value="Peptidase_S1_PA"/>
</dbReference>
<dbReference type="FunFam" id="2.40.10.10:FF:000002">
    <property type="entry name" value="Transmembrane protease serine"/>
    <property type="match status" value="1"/>
</dbReference>
<protein>
    <recommendedName>
        <fullName evidence="7">Peptidase S1 domain-containing protein</fullName>
    </recommendedName>
</protein>
<dbReference type="PROSITE" id="PS00134">
    <property type="entry name" value="TRYPSIN_HIS"/>
    <property type="match status" value="1"/>
</dbReference>
<dbReference type="InterPro" id="IPR001254">
    <property type="entry name" value="Trypsin_dom"/>
</dbReference>
<dbReference type="EMBL" id="MZMZ02000343">
    <property type="protein sequence ID" value="RQM30982.1"/>
    <property type="molecule type" value="Genomic_DNA"/>
</dbReference>
<dbReference type="PANTHER" id="PTHR24276:SF98">
    <property type="entry name" value="FI18310P1-RELATED"/>
    <property type="match status" value="1"/>
</dbReference>
<evidence type="ECO:0000256" key="2">
    <source>
        <dbReference type="ARBA" id="ARBA00022729"/>
    </source>
</evidence>
<reference evidence="9 10" key="2">
    <citation type="submission" date="2018-07" db="EMBL/GenBank/DDBJ databases">
        <title>Annotation of Aphanomyces astaci genome assembly.</title>
        <authorList>
            <person name="Studholme D.J."/>
        </authorList>
    </citation>
    <scope>NUCLEOTIDE SEQUENCE [LARGE SCALE GENOMIC DNA]</scope>
    <source>
        <strain evidence="9">Pc</strain>
    </source>
</reference>
<dbReference type="GO" id="GO:0004252">
    <property type="term" value="F:serine-type endopeptidase activity"/>
    <property type="evidence" value="ECO:0007669"/>
    <property type="project" value="InterPro"/>
</dbReference>
<keyword evidence="4" id="KW-1015">Disulfide bond</keyword>
<keyword evidence="5" id="KW-0325">Glycoprotein</keyword>
<evidence type="ECO:0000256" key="1">
    <source>
        <dbReference type="ARBA" id="ARBA00007664"/>
    </source>
</evidence>
<dbReference type="InterPro" id="IPR001314">
    <property type="entry name" value="Peptidase_S1A"/>
</dbReference>
<dbReference type="Pfam" id="PF00089">
    <property type="entry name" value="Trypsin"/>
    <property type="match status" value="1"/>
</dbReference>
<dbReference type="SUPFAM" id="SSF50494">
    <property type="entry name" value="Trypsin-like serine proteases"/>
    <property type="match status" value="1"/>
</dbReference>
<dbReference type="STRING" id="112090.W4FEG4"/>
<organism evidence="8">
    <name type="scientific">Aphanomyces astaci</name>
    <name type="common">Crayfish plague agent</name>
    <dbReference type="NCBI Taxonomy" id="112090"/>
    <lineage>
        <taxon>Eukaryota</taxon>
        <taxon>Sar</taxon>
        <taxon>Stramenopiles</taxon>
        <taxon>Oomycota</taxon>
        <taxon>Saprolegniomycetes</taxon>
        <taxon>Saprolegniales</taxon>
        <taxon>Verrucalvaceae</taxon>
        <taxon>Aphanomyces</taxon>
    </lineage>
</organism>
<dbReference type="EMBL" id="KI913249">
    <property type="protein sequence ID" value="ETV65098.1"/>
    <property type="molecule type" value="Genomic_DNA"/>
</dbReference>
<feature type="signal peptide" evidence="6">
    <location>
        <begin position="1"/>
        <end position="16"/>
    </location>
</feature>
<evidence type="ECO:0000313" key="8">
    <source>
        <dbReference type="EMBL" id="ETV65098.1"/>
    </source>
</evidence>
<feature type="domain" description="Peptidase S1" evidence="7">
    <location>
        <begin position="24"/>
        <end position="247"/>
    </location>
</feature>
<dbReference type="CDD" id="cd00190">
    <property type="entry name" value="Tryp_SPc"/>
    <property type="match status" value="1"/>
</dbReference>
<keyword evidence="2 6" id="KW-0732">Signal</keyword>
<keyword evidence="10" id="KW-1185">Reference proteome</keyword>
<evidence type="ECO:0000256" key="5">
    <source>
        <dbReference type="ARBA" id="ARBA00023180"/>
    </source>
</evidence>
<evidence type="ECO:0000259" key="7">
    <source>
        <dbReference type="PROSITE" id="PS50240"/>
    </source>
</evidence>
<dbReference type="PRINTS" id="PR00722">
    <property type="entry name" value="CHYMOTRYPSIN"/>
</dbReference>
<reference evidence="8" key="1">
    <citation type="submission" date="2013-12" db="EMBL/GenBank/DDBJ databases">
        <title>The Genome Sequence of Aphanomyces astaci APO3.</title>
        <authorList>
            <consortium name="The Broad Institute Genomics Platform"/>
            <person name="Russ C."/>
            <person name="Tyler B."/>
            <person name="van West P."/>
            <person name="Dieguez-Uribeondo J."/>
            <person name="Young S.K."/>
            <person name="Zeng Q."/>
            <person name="Gargeya S."/>
            <person name="Fitzgerald M."/>
            <person name="Abouelleil A."/>
            <person name="Alvarado L."/>
            <person name="Chapman S.B."/>
            <person name="Gainer-Dewar J."/>
            <person name="Goldberg J."/>
            <person name="Griggs A."/>
            <person name="Gujja S."/>
            <person name="Hansen M."/>
            <person name="Howarth C."/>
            <person name="Imamovic A."/>
            <person name="Ireland A."/>
            <person name="Larimer J."/>
            <person name="McCowan C."/>
            <person name="Murphy C."/>
            <person name="Pearson M."/>
            <person name="Poon T.W."/>
            <person name="Priest M."/>
            <person name="Roberts A."/>
            <person name="Saif S."/>
            <person name="Shea T."/>
            <person name="Sykes S."/>
            <person name="Wortman J."/>
            <person name="Nusbaum C."/>
            <person name="Birren B."/>
        </authorList>
    </citation>
    <scope>NUCLEOTIDE SEQUENCE [LARGE SCALE GENOMIC DNA]</scope>
    <source>
        <strain evidence="8">APO3</strain>
    </source>
</reference>
<dbReference type="Proteomes" id="UP000284702">
    <property type="component" value="Unassembled WGS sequence"/>
</dbReference>
<dbReference type="InterPro" id="IPR043504">
    <property type="entry name" value="Peptidase_S1_PA_chymotrypsin"/>
</dbReference>
<sequence length="248" mass="25657">MKVALVVAAIAVATIAQDDNYIEIVGGHEATTGQHRYVAGLKRSATTRSLCGGSLIASNVILTAAHCTGNGLSHAVVGSHFLTGSSDGVPVKITKEIPHPQYVASTHSNDVAILLLDRNVTTITPVTVSFEAVPANVLTWVRGWGTISSSGPQSQVLKEVSVKTWDNAKAAAALKPSKVDNTMVAAGGLAGEDSCQSDSGGPLTIEQNGVARLVGVVSWGNGCGDLNNPGVYGRLNTARSFIEPYLVK</sequence>
<feature type="chain" id="PRO_5038289568" description="Peptidase S1 domain-containing protein" evidence="6">
    <location>
        <begin position="17"/>
        <end position="248"/>
    </location>
</feature>
<keyword evidence="3" id="KW-0843">Virulence</keyword>
<evidence type="ECO:0000313" key="9">
    <source>
        <dbReference type="EMBL" id="RQM30982.1"/>
    </source>
</evidence>
<proteinExistence type="inferred from homology"/>
<dbReference type="InterPro" id="IPR018114">
    <property type="entry name" value="TRYPSIN_HIS"/>
</dbReference>
<accession>W4FEG4</accession>
<evidence type="ECO:0000313" key="10">
    <source>
        <dbReference type="Proteomes" id="UP000284702"/>
    </source>
</evidence>
<evidence type="ECO:0000256" key="4">
    <source>
        <dbReference type="ARBA" id="ARBA00023157"/>
    </source>
</evidence>
<comment type="similarity">
    <text evidence="1">Belongs to the peptidase S1 family.</text>
</comment>
<evidence type="ECO:0000256" key="6">
    <source>
        <dbReference type="SAM" id="SignalP"/>
    </source>
</evidence>
<dbReference type="VEuPathDB" id="FungiDB:H257_18088"/>
<dbReference type="PANTHER" id="PTHR24276">
    <property type="entry name" value="POLYSERASE-RELATED"/>
    <property type="match status" value="1"/>
</dbReference>
<dbReference type="PROSITE" id="PS50240">
    <property type="entry name" value="TRYPSIN_DOM"/>
    <property type="match status" value="1"/>
</dbReference>
<dbReference type="InterPro" id="IPR050430">
    <property type="entry name" value="Peptidase_S1"/>
</dbReference>
<dbReference type="SMART" id="SM00020">
    <property type="entry name" value="Tryp_SPc"/>
    <property type="match status" value="1"/>
</dbReference>
<dbReference type="Gene3D" id="2.40.10.10">
    <property type="entry name" value="Trypsin-like serine proteases"/>
    <property type="match status" value="1"/>
</dbReference>
<gene>
    <name evidence="9" type="ORF">B5M09_013432</name>
    <name evidence="8" type="ORF">H257_18088</name>
</gene>
<dbReference type="AlphaFoldDB" id="W4FEG4"/>
<dbReference type="OrthoDB" id="74960at2759"/>
<dbReference type="GO" id="GO:0006508">
    <property type="term" value="P:proteolysis"/>
    <property type="evidence" value="ECO:0007669"/>
    <property type="project" value="InterPro"/>
</dbReference>
<dbReference type="RefSeq" id="XP_009845401.1">
    <property type="nucleotide sequence ID" value="XM_009847099.1"/>
</dbReference>